<evidence type="ECO:0000256" key="6">
    <source>
        <dbReference type="ARBA" id="ARBA00023004"/>
    </source>
</evidence>
<comment type="cofactor">
    <cofactor evidence="1">
        <name>heme</name>
        <dbReference type="ChEBI" id="CHEBI:30413"/>
    </cofactor>
</comment>
<keyword evidence="8" id="KW-0472">Membrane</keyword>
<dbReference type="InterPro" id="IPR001128">
    <property type="entry name" value="Cyt_P450"/>
</dbReference>
<evidence type="ECO:0000256" key="5">
    <source>
        <dbReference type="ARBA" id="ARBA00023002"/>
    </source>
</evidence>
<keyword evidence="7" id="KW-0503">Monooxygenase</keyword>
<dbReference type="EMBL" id="LT934115">
    <property type="protein sequence ID" value="VAH67724.1"/>
    <property type="molecule type" value="Genomic_DNA"/>
</dbReference>
<keyword evidence="6" id="KW-0408">Iron</keyword>
<dbReference type="Proteomes" id="UP000324705">
    <property type="component" value="Chromosome 3A"/>
</dbReference>
<evidence type="ECO:0000256" key="7">
    <source>
        <dbReference type="ARBA" id="ARBA00023033"/>
    </source>
</evidence>
<dbReference type="GO" id="GO:0016705">
    <property type="term" value="F:oxidoreductase activity, acting on paired donors, with incorporation or reduction of molecular oxygen"/>
    <property type="evidence" value="ECO:0007669"/>
    <property type="project" value="InterPro"/>
</dbReference>
<keyword evidence="8" id="KW-1133">Transmembrane helix</keyword>
<dbReference type="GO" id="GO:0020037">
    <property type="term" value="F:heme binding"/>
    <property type="evidence" value="ECO:0007669"/>
    <property type="project" value="InterPro"/>
</dbReference>
<dbReference type="SUPFAM" id="SSF48264">
    <property type="entry name" value="Cytochrome P450"/>
    <property type="match status" value="1"/>
</dbReference>
<evidence type="ECO:0000256" key="3">
    <source>
        <dbReference type="ARBA" id="ARBA00022617"/>
    </source>
</evidence>
<dbReference type="Gramene" id="TRITD3Av1G243120.1">
    <property type="protein sequence ID" value="TRITD3Av1G243120.1"/>
    <property type="gene ID" value="TRITD3Av1G243120"/>
</dbReference>
<accession>A0A9R0RWW9</accession>
<evidence type="ECO:0000256" key="8">
    <source>
        <dbReference type="SAM" id="Phobius"/>
    </source>
</evidence>
<dbReference type="PANTHER" id="PTHR47955:SF19">
    <property type="entry name" value="CYTOCHROME P450 71A9-LIKE ISOFORM X1"/>
    <property type="match status" value="1"/>
</dbReference>
<feature type="transmembrane region" description="Helical" evidence="8">
    <location>
        <begin position="6"/>
        <end position="25"/>
    </location>
</feature>
<sequence length="307" mass="33930">MEVLSMFSFIAQATILFLLFLKLTAYGNKSKLRKKQLPPGPWSLPFIGSLHHVLRGLPHRTMRELSRRHGPLMFLRLGEVPTLVVSSAEAAELVMRTHDLSFASRPSSVTIDIIGCCGKGIGFAPYGDRWRQMKKICIMELLNAKQVKRVESIRAEEVGGLFRSFAAASGFVNLSKKASALANDIVAMAMFGGKCAEEKSEFVLAYDQVSELVAGFFPLDFFLSSRIVRRLSTIEHRLRGSYGCIQRIIASIVESRNAEIAANGDQEDFLGVLLRLQKKDSLAFPLTPETIGAIMFVSTPSILNSTT</sequence>
<keyword evidence="10" id="KW-1185">Reference proteome</keyword>
<keyword evidence="5" id="KW-0560">Oxidoreductase</keyword>
<proteinExistence type="inferred from homology"/>
<dbReference type="PANTHER" id="PTHR47955">
    <property type="entry name" value="CYTOCHROME P450 FAMILY 71 PROTEIN"/>
    <property type="match status" value="1"/>
</dbReference>
<keyword evidence="8" id="KW-0812">Transmembrane</keyword>
<evidence type="ECO:0008006" key="11">
    <source>
        <dbReference type="Google" id="ProtNLM"/>
    </source>
</evidence>
<comment type="similarity">
    <text evidence="2">Belongs to the cytochrome P450 family.</text>
</comment>
<dbReference type="GO" id="GO:0005506">
    <property type="term" value="F:iron ion binding"/>
    <property type="evidence" value="ECO:0007669"/>
    <property type="project" value="InterPro"/>
</dbReference>
<protein>
    <recommendedName>
        <fullName evidence="11">Cytochrome P450</fullName>
    </recommendedName>
</protein>
<dbReference type="GO" id="GO:0004497">
    <property type="term" value="F:monooxygenase activity"/>
    <property type="evidence" value="ECO:0007669"/>
    <property type="project" value="UniProtKB-KW"/>
</dbReference>
<reference evidence="9 10" key="1">
    <citation type="submission" date="2017-09" db="EMBL/GenBank/DDBJ databases">
        <authorList>
            <consortium name="International Durum Wheat Genome Sequencing Consortium (IDWGSC)"/>
            <person name="Milanesi L."/>
        </authorList>
    </citation>
    <scope>NUCLEOTIDE SEQUENCE [LARGE SCALE GENOMIC DNA]</scope>
    <source>
        <strain evidence="10">cv. Svevo</strain>
    </source>
</reference>
<dbReference type="InterPro" id="IPR036396">
    <property type="entry name" value="Cyt_P450_sf"/>
</dbReference>
<evidence type="ECO:0000313" key="10">
    <source>
        <dbReference type="Proteomes" id="UP000324705"/>
    </source>
</evidence>
<name>A0A9R0RWW9_TRITD</name>
<organism evidence="9 10">
    <name type="scientific">Triticum turgidum subsp. durum</name>
    <name type="common">Durum wheat</name>
    <name type="synonym">Triticum durum</name>
    <dbReference type="NCBI Taxonomy" id="4567"/>
    <lineage>
        <taxon>Eukaryota</taxon>
        <taxon>Viridiplantae</taxon>
        <taxon>Streptophyta</taxon>
        <taxon>Embryophyta</taxon>
        <taxon>Tracheophyta</taxon>
        <taxon>Spermatophyta</taxon>
        <taxon>Magnoliopsida</taxon>
        <taxon>Liliopsida</taxon>
        <taxon>Poales</taxon>
        <taxon>Poaceae</taxon>
        <taxon>BOP clade</taxon>
        <taxon>Pooideae</taxon>
        <taxon>Triticodae</taxon>
        <taxon>Triticeae</taxon>
        <taxon>Triticinae</taxon>
        <taxon>Triticum</taxon>
    </lineage>
</organism>
<evidence type="ECO:0000313" key="9">
    <source>
        <dbReference type="EMBL" id="VAH67724.1"/>
    </source>
</evidence>
<evidence type="ECO:0000256" key="4">
    <source>
        <dbReference type="ARBA" id="ARBA00022723"/>
    </source>
</evidence>
<dbReference type="Pfam" id="PF00067">
    <property type="entry name" value="p450"/>
    <property type="match status" value="1"/>
</dbReference>
<keyword evidence="3" id="KW-0349">Heme</keyword>
<gene>
    <name evidence="9" type="ORF">TRITD_3Av1G243120</name>
</gene>
<dbReference type="AlphaFoldDB" id="A0A9R0RWW9"/>
<keyword evidence="4" id="KW-0479">Metal-binding</keyword>
<dbReference type="Gene3D" id="1.10.630.10">
    <property type="entry name" value="Cytochrome P450"/>
    <property type="match status" value="1"/>
</dbReference>
<evidence type="ECO:0000256" key="1">
    <source>
        <dbReference type="ARBA" id="ARBA00001971"/>
    </source>
</evidence>
<evidence type="ECO:0000256" key="2">
    <source>
        <dbReference type="ARBA" id="ARBA00010617"/>
    </source>
</evidence>